<proteinExistence type="predicted"/>
<dbReference type="Proteomes" id="UP000179934">
    <property type="component" value="Unassembled WGS sequence"/>
</dbReference>
<dbReference type="RefSeq" id="WP_042023272.1">
    <property type="nucleotide sequence ID" value="NZ_CDBW01000041.1"/>
</dbReference>
<name>A0A1S2CUV1_AERSO</name>
<dbReference type="AlphaFoldDB" id="A0A1S2CUV1"/>
<dbReference type="OrthoDB" id="5464529at2"/>
<dbReference type="EMBL" id="MKFU01000014">
    <property type="protein sequence ID" value="OHY92455.1"/>
    <property type="molecule type" value="Genomic_DNA"/>
</dbReference>
<gene>
    <name evidence="1" type="ORF">BJD16_13295</name>
</gene>
<evidence type="ECO:0000313" key="2">
    <source>
        <dbReference type="Proteomes" id="UP000179934"/>
    </source>
</evidence>
<dbReference type="NCBIfam" id="TIGR01551">
    <property type="entry name" value="major_capsid_P2"/>
    <property type="match status" value="1"/>
</dbReference>
<dbReference type="InterPro" id="IPR006441">
    <property type="entry name" value="Phage_P2_GpN"/>
</dbReference>
<organism evidence="1 2">
    <name type="scientific">Aeromonas sobria</name>
    <dbReference type="NCBI Taxonomy" id="646"/>
    <lineage>
        <taxon>Bacteria</taxon>
        <taxon>Pseudomonadati</taxon>
        <taxon>Pseudomonadota</taxon>
        <taxon>Gammaproteobacteria</taxon>
        <taxon>Aeromonadales</taxon>
        <taxon>Aeromonadaceae</taxon>
        <taxon>Aeromonas</taxon>
    </lineage>
</organism>
<accession>A0A1S2CUV1</accession>
<reference evidence="1 2" key="1">
    <citation type="submission" date="2016-09" db="EMBL/GenBank/DDBJ databases">
        <title>Draft Genome Sequence of Aeromonas sobria Strain 08005, Isolated from Sick Rana catesbeiana.</title>
        <authorList>
            <person name="Yang Q."/>
        </authorList>
    </citation>
    <scope>NUCLEOTIDE SEQUENCE [LARGE SCALE GENOMIC DNA]</scope>
    <source>
        <strain evidence="1 2">08005</strain>
    </source>
</reference>
<dbReference type="STRING" id="646.BJD16_13295"/>
<evidence type="ECO:0000313" key="1">
    <source>
        <dbReference type="EMBL" id="OHY92455.1"/>
    </source>
</evidence>
<dbReference type="GeneID" id="58923840"/>
<comment type="caution">
    <text evidence="1">The sequence shown here is derived from an EMBL/GenBank/DDBJ whole genome shotgun (WGS) entry which is preliminary data.</text>
</comment>
<protein>
    <submittedName>
        <fullName evidence="1">Phage major capsid protein, P2 family</fullName>
    </submittedName>
</protein>
<dbReference type="Pfam" id="PF05125">
    <property type="entry name" value="Phage_cap_P2"/>
    <property type="match status" value="1"/>
</dbReference>
<sequence>MRNDTRLKFNLFTQKIRELNGIPDETKKFTVTASVEQTLETRVQESSAFLSMINVVGVPEQEGEKLGLGINTTIAGTTDTTKGDRQAVDPTDLTGNSYRCEQTNFDTVLRYAKIDAWAKFKDFQTRIRDAILHRQALDRIMIGFNGVSRAATSNRVTNPLLQDVNKGWLQKIREDKPENVLDEVKAGSGVVKVGSGITTAEGYNNLDALVMDMTELLGPTYRDDTELVAIVGRKLLHDKYFPMVNKDQVPSEKMAADVIISQKRMGGLPAVRVPSFPDNAILITRLDNLSIYWQEGTRRRTILDNAKRDQIENYESVNEAYVVEDYEGAALAEHIQLVEPAAAA</sequence>